<dbReference type="EMBL" id="BMGZ01000001">
    <property type="protein sequence ID" value="GGH95330.1"/>
    <property type="molecule type" value="Genomic_DNA"/>
</dbReference>
<name>A0A8J3A6T6_9PROT</name>
<evidence type="ECO:0000313" key="3">
    <source>
        <dbReference type="EMBL" id="GGH95330.1"/>
    </source>
</evidence>
<reference evidence="3" key="1">
    <citation type="journal article" date="2014" name="Int. J. Syst. Evol. Microbiol.">
        <title>Complete genome sequence of Corynebacterium casei LMG S-19264T (=DSM 44701T), isolated from a smear-ripened cheese.</title>
        <authorList>
            <consortium name="US DOE Joint Genome Institute (JGI-PGF)"/>
            <person name="Walter F."/>
            <person name="Albersmeier A."/>
            <person name="Kalinowski J."/>
            <person name="Ruckert C."/>
        </authorList>
    </citation>
    <scope>NUCLEOTIDE SEQUENCE</scope>
    <source>
        <strain evidence="3">CGMCC 1.14984</strain>
    </source>
</reference>
<protein>
    <submittedName>
        <fullName evidence="3">Uncharacterized protein</fullName>
    </submittedName>
</protein>
<keyword evidence="2" id="KW-0732">Signal</keyword>
<dbReference type="Proteomes" id="UP000818603">
    <property type="component" value="Unassembled WGS sequence"/>
</dbReference>
<keyword evidence="6" id="KW-1185">Reference proteome</keyword>
<accession>A0A8J3A6T6</accession>
<evidence type="ECO:0000256" key="1">
    <source>
        <dbReference type="SAM" id="MobiDB-lite"/>
    </source>
</evidence>
<evidence type="ECO:0000256" key="2">
    <source>
        <dbReference type="SAM" id="SignalP"/>
    </source>
</evidence>
<evidence type="ECO:0000313" key="4">
    <source>
        <dbReference type="EMBL" id="NHK27401.1"/>
    </source>
</evidence>
<dbReference type="RefSeq" id="WP_155138322.1">
    <property type="nucleotide sequence ID" value="NZ_BMGZ01000001.1"/>
</dbReference>
<evidence type="ECO:0000313" key="5">
    <source>
        <dbReference type="Proteomes" id="UP000621856"/>
    </source>
</evidence>
<feature type="region of interest" description="Disordered" evidence="1">
    <location>
        <begin position="550"/>
        <end position="575"/>
    </location>
</feature>
<dbReference type="Proteomes" id="UP000621856">
    <property type="component" value="Unassembled WGS sequence"/>
</dbReference>
<feature type="signal peptide" evidence="2">
    <location>
        <begin position="1"/>
        <end position="21"/>
    </location>
</feature>
<dbReference type="EMBL" id="VCJR02000001">
    <property type="protein sequence ID" value="NHK27401.1"/>
    <property type="molecule type" value="Genomic_DNA"/>
</dbReference>
<comment type="caution">
    <text evidence="3">The sequence shown here is derived from an EMBL/GenBank/DDBJ whole genome shotgun (WGS) entry which is preliminary data.</text>
</comment>
<reference evidence="4 6" key="2">
    <citation type="submission" date="2020-02" db="EMBL/GenBank/DDBJ databases">
        <title>Genome sequence of Parvularcula flava strain NH6-79.</title>
        <authorList>
            <person name="Abdul Karim M.H."/>
            <person name="Lam M.Q."/>
            <person name="Chen S.J."/>
            <person name="Yahya A."/>
            <person name="Shahir S."/>
            <person name="Shamsir M.S."/>
            <person name="Chong C.S."/>
        </authorList>
    </citation>
    <scope>NUCLEOTIDE SEQUENCE [LARGE SCALE GENOMIC DNA]</scope>
    <source>
        <strain evidence="4 6">NH6-79</strain>
    </source>
</reference>
<proteinExistence type="predicted"/>
<gene>
    <name evidence="4" type="ORF">FF098_005740</name>
    <name evidence="3" type="ORF">GCM10011355_11610</name>
</gene>
<evidence type="ECO:0000313" key="6">
    <source>
        <dbReference type="Proteomes" id="UP000818603"/>
    </source>
</evidence>
<reference evidence="3" key="3">
    <citation type="submission" date="2020-09" db="EMBL/GenBank/DDBJ databases">
        <authorList>
            <person name="Sun Q."/>
            <person name="Zhou Y."/>
        </authorList>
    </citation>
    <scope>NUCLEOTIDE SEQUENCE</scope>
    <source>
        <strain evidence="3">CGMCC 1.14984</strain>
    </source>
</reference>
<dbReference type="AlphaFoldDB" id="A0A8J3A6T6"/>
<feature type="chain" id="PRO_5035313045" evidence="2">
    <location>
        <begin position="22"/>
        <end position="575"/>
    </location>
</feature>
<organism evidence="3 5">
    <name type="scientific">Aquisalinus luteolus</name>
    <dbReference type="NCBI Taxonomy" id="1566827"/>
    <lineage>
        <taxon>Bacteria</taxon>
        <taxon>Pseudomonadati</taxon>
        <taxon>Pseudomonadota</taxon>
        <taxon>Alphaproteobacteria</taxon>
        <taxon>Parvularculales</taxon>
        <taxon>Parvularculaceae</taxon>
        <taxon>Aquisalinus</taxon>
    </lineage>
</organism>
<sequence length="575" mass="60839">MPRNLTRKALPAFFLSAFASAAVSAAAAQTIQDIGPVAVETAEFGQNTFDIGSLTPSTGALSSSLWRGTQADDVAFLLQAVPTVYSNPAELDLLRRVLLSAGPGPEGATTDLTVIKLRTLADAGFYEEAASLAELSGGLSRQPKLAQAVAYADMLNGDLATACRRGANLQTGRSEPFWLKLRLLCYVQNGETAAADLSLGLLREQAALDGSEGQLFTALITGRTPDSFAAPQTGFDYVAARQLGASFTPDQLEGVSGNILRAVANDPAASLDARTYAIREGLYLGILRPSDARSLVQSLQLSPEQIATAREALETRPEDPLTPLLVWRAAAEMTAPEFTIDRTALIGDALQSAQTAEEFTVLAKLFAPMADEVEVVINYTPYAMEYALTGIVARNESLTRKWIGALTTDQSNPDGVDEAGMLASLLNLRDPSLATRIAEQNGITIEPMETEWSTDRAIAAELIPDLVRVSLNNARGEAEGAAALSWLILAHTSTGNGPLGSIRETLMVDAEEILSTIDIEGELAFEASLGQVITAIADARPLDDFGPTVVPVESNGAPATGPQSRITPRVKPGDE</sequence>